<dbReference type="GO" id="GO:0044571">
    <property type="term" value="P:[2Fe-2S] cluster assembly"/>
    <property type="evidence" value="ECO:0007669"/>
    <property type="project" value="InterPro"/>
</dbReference>
<organism evidence="4 5">
    <name type="scientific">Sistotremastrum niveocremeum HHB9708</name>
    <dbReference type="NCBI Taxonomy" id="1314777"/>
    <lineage>
        <taxon>Eukaryota</taxon>
        <taxon>Fungi</taxon>
        <taxon>Dikarya</taxon>
        <taxon>Basidiomycota</taxon>
        <taxon>Agaricomycotina</taxon>
        <taxon>Agaricomycetes</taxon>
        <taxon>Sistotremastrales</taxon>
        <taxon>Sistotremastraceae</taxon>
        <taxon>Sertulicium</taxon>
        <taxon>Sertulicium niveocremeum</taxon>
    </lineage>
</organism>
<evidence type="ECO:0000256" key="2">
    <source>
        <dbReference type="ARBA" id="ARBA00023186"/>
    </source>
</evidence>
<evidence type="ECO:0000313" key="4">
    <source>
        <dbReference type="EMBL" id="KZS92960.1"/>
    </source>
</evidence>
<dbReference type="PANTHER" id="PTHR14021:SF15">
    <property type="entry name" value="IRON-SULFUR CLUSTER CO-CHAPERONE PROTEIN HSCB"/>
    <property type="match status" value="1"/>
</dbReference>
<dbReference type="GO" id="GO:0051087">
    <property type="term" value="F:protein-folding chaperone binding"/>
    <property type="evidence" value="ECO:0007669"/>
    <property type="project" value="InterPro"/>
</dbReference>
<name>A0A164U6F6_9AGAM</name>
<dbReference type="SUPFAM" id="SSF47144">
    <property type="entry name" value="HSC20 (HSCB), C-terminal oligomerisation domain"/>
    <property type="match status" value="1"/>
</dbReference>
<evidence type="ECO:0000256" key="1">
    <source>
        <dbReference type="ARBA" id="ARBA00010476"/>
    </source>
</evidence>
<protein>
    <submittedName>
        <fullName evidence="4">Co-chaperone Hsc20</fullName>
    </submittedName>
</protein>
<dbReference type="OrthoDB" id="448954at2759"/>
<feature type="domain" description="J" evidence="3">
    <location>
        <begin position="58"/>
        <end position="134"/>
    </location>
</feature>
<comment type="similarity">
    <text evidence="1">Belongs to the HscB family.</text>
</comment>
<dbReference type="SMART" id="SM00271">
    <property type="entry name" value="DnaJ"/>
    <property type="match status" value="1"/>
</dbReference>
<dbReference type="InterPro" id="IPR004640">
    <property type="entry name" value="HscB"/>
</dbReference>
<proteinExistence type="inferred from homology"/>
<dbReference type="InterPro" id="IPR036386">
    <property type="entry name" value="HscB_C_sf"/>
</dbReference>
<sequence>MLRIFKQRCGTLRLPSGHSRLYSTRQPRNCPKCGTPLPSALPTCLACSYIAPIPPEMSHEEILDIPQSSNPFKVDLKAMKQKFRQVQSICHPDKWSGRGGPQGSQIAAHQSAQINTAYTVLLDPVLRSQYILSRRAGLDADETDKLEDHEFLMEVMDAREELQTATEPHELESIRQRNKERFQTLVGEIERCIGEQDWQGAREATLKLKYWESLENAARDLAH</sequence>
<dbReference type="Gene3D" id="1.10.287.110">
    <property type="entry name" value="DnaJ domain"/>
    <property type="match status" value="1"/>
</dbReference>
<dbReference type="STRING" id="1314777.A0A164U6F6"/>
<dbReference type="SUPFAM" id="SSF46565">
    <property type="entry name" value="Chaperone J-domain"/>
    <property type="match status" value="1"/>
</dbReference>
<evidence type="ECO:0000259" key="3">
    <source>
        <dbReference type="PROSITE" id="PS50076"/>
    </source>
</evidence>
<dbReference type="NCBIfam" id="TIGR00714">
    <property type="entry name" value="hscB"/>
    <property type="match status" value="1"/>
</dbReference>
<dbReference type="InterPro" id="IPR009073">
    <property type="entry name" value="HscB_oligo_C"/>
</dbReference>
<dbReference type="Pfam" id="PF07743">
    <property type="entry name" value="HSCB_C"/>
    <property type="match status" value="1"/>
</dbReference>
<gene>
    <name evidence="4" type="ORF">SISNIDRAFT_91377</name>
</gene>
<dbReference type="InterPro" id="IPR036869">
    <property type="entry name" value="J_dom_sf"/>
</dbReference>
<evidence type="ECO:0000313" key="5">
    <source>
        <dbReference type="Proteomes" id="UP000076722"/>
    </source>
</evidence>
<dbReference type="AlphaFoldDB" id="A0A164U6F6"/>
<dbReference type="PROSITE" id="PS50076">
    <property type="entry name" value="DNAJ_2"/>
    <property type="match status" value="1"/>
</dbReference>
<dbReference type="GO" id="GO:0001671">
    <property type="term" value="F:ATPase activator activity"/>
    <property type="evidence" value="ECO:0007669"/>
    <property type="project" value="InterPro"/>
</dbReference>
<reference evidence="4 5" key="1">
    <citation type="journal article" date="2016" name="Mol. Biol. Evol.">
        <title>Comparative Genomics of Early-Diverging Mushroom-Forming Fungi Provides Insights into the Origins of Lignocellulose Decay Capabilities.</title>
        <authorList>
            <person name="Nagy L.G."/>
            <person name="Riley R."/>
            <person name="Tritt A."/>
            <person name="Adam C."/>
            <person name="Daum C."/>
            <person name="Floudas D."/>
            <person name="Sun H."/>
            <person name="Yadav J.S."/>
            <person name="Pangilinan J."/>
            <person name="Larsson K.H."/>
            <person name="Matsuura K."/>
            <person name="Barry K."/>
            <person name="Labutti K."/>
            <person name="Kuo R."/>
            <person name="Ohm R.A."/>
            <person name="Bhattacharya S.S."/>
            <person name="Shirouzu T."/>
            <person name="Yoshinaga Y."/>
            <person name="Martin F.M."/>
            <person name="Grigoriev I.V."/>
            <person name="Hibbett D.S."/>
        </authorList>
    </citation>
    <scope>NUCLEOTIDE SEQUENCE [LARGE SCALE GENOMIC DNA]</scope>
    <source>
        <strain evidence="4 5">HHB9708</strain>
    </source>
</reference>
<keyword evidence="2" id="KW-0143">Chaperone</keyword>
<dbReference type="Proteomes" id="UP000076722">
    <property type="component" value="Unassembled WGS sequence"/>
</dbReference>
<dbReference type="InterPro" id="IPR001623">
    <property type="entry name" value="DnaJ_domain"/>
</dbReference>
<dbReference type="Gene3D" id="1.20.1280.20">
    <property type="entry name" value="HscB, C-terminal domain"/>
    <property type="match status" value="1"/>
</dbReference>
<keyword evidence="5" id="KW-1185">Reference proteome</keyword>
<accession>A0A164U6F6</accession>
<dbReference type="PANTHER" id="PTHR14021">
    <property type="entry name" value="IRON-SULFUR CLUSTER CO-CHAPERONE PROTEIN HSCB"/>
    <property type="match status" value="1"/>
</dbReference>
<dbReference type="GO" id="GO:0005739">
    <property type="term" value="C:mitochondrion"/>
    <property type="evidence" value="ECO:0007669"/>
    <property type="project" value="TreeGrafter"/>
</dbReference>
<dbReference type="GO" id="GO:0051259">
    <property type="term" value="P:protein complex oligomerization"/>
    <property type="evidence" value="ECO:0007669"/>
    <property type="project" value="InterPro"/>
</dbReference>
<dbReference type="EMBL" id="KV419408">
    <property type="protein sequence ID" value="KZS92960.1"/>
    <property type="molecule type" value="Genomic_DNA"/>
</dbReference>